<keyword evidence="8" id="KW-0418">Kinase</keyword>
<evidence type="ECO:0000259" key="17">
    <source>
        <dbReference type="PROSITE" id="PS50222"/>
    </source>
</evidence>
<evidence type="ECO:0000256" key="15">
    <source>
        <dbReference type="SAM" id="MobiDB-lite"/>
    </source>
</evidence>
<dbReference type="GO" id="GO:0005509">
    <property type="term" value="F:calcium ion binding"/>
    <property type="evidence" value="ECO:0007669"/>
    <property type="project" value="InterPro"/>
</dbReference>
<dbReference type="Gene3D" id="1.10.238.10">
    <property type="entry name" value="EF-hand"/>
    <property type="match status" value="2"/>
</dbReference>
<reference evidence="18" key="1">
    <citation type="submission" date="2023-07" db="EMBL/GenBank/DDBJ databases">
        <authorList>
            <consortium name="AG Swart"/>
            <person name="Singh M."/>
            <person name="Singh A."/>
            <person name="Seah K."/>
            <person name="Emmerich C."/>
        </authorList>
    </citation>
    <scope>NUCLEOTIDE SEQUENCE</scope>
    <source>
        <strain evidence="18">DP1</strain>
    </source>
</reference>
<comment type="cofactor">
    <cofactor evidence="1">
        <name>Mg(2+)</name>
        <dbReference type="ChEBI" id="CHEBI:18420"/>
    </cofactor>
</comment>
<dbReference type="Proteomes" id="UP001295684">
    <property type="component" value="Unassembled WGS sequence"/>
</dbReference>
<feature type="domain" description="Protein kinase" evidence="16">
    <location>
        <begin position="92"/>
        <end position="348"/>
    </location>
</feature>
<dbReference type="FunFam" id="1.10.510.10:FF:000475">
    <property type="entry name" value="Calcium-dependent protein kinase 5"/>
    <property type="match status" value="1"/>
</dbReference>
<dbReference type="SUPFAM" id="SSF47473">
    <property type="entry name" value="EF-hand"/>
    <property type="match status" value="1"/>
</dbReference>
<keyword evidence="19" id="KW-1185">Reference proteome</keyword>
<evidence type="ECO:0000256" key="14">
    <source>
        <dbReference type="PROSITE-ProRule" id="PRU10141"/>
    </source>
</evidence>
<sequence>MITTPSVVSQTTPSSSIMERQWKRKRSKTVFTTRNKKKIRFSDSYFNNFLESMDAEKADNYLQVEKMGRSKSIVTSPYLKRRMIKENIRKVYKIRKCIGTGQFGSVRLASPYSNLKEKYAIKSIPRDSNEEYIKQLEKELRILKDVDHPNIIKFLETYQDQKYYHFVIEYCSGGELFNRLAELGSLSETVAASIIKKLVSAIAHLHDKDICHRDLKPENILFTSKDPDAEIKLIDFGLSTYARKDRIMKSKVGTPFYVAPEVLEGEYQKSCDMWSIGVITYVILCGYPPFYGKTDEEIYQKIEALDYEFPIKDWKKISPSAKDFINKLLLKDPLKRMNPTQAMKHTWLMPSENENMLDLEVINRLKSFQAPRRLQTEFLLVLSNYIKADEVERIRKTFEAIDIDYSGWISMEELKTALEDTEGSSQIESIMDNIDFDKNGEINYSEFLAATIDRKYFESKETVHTIFKHFDIENKGVITPESLKKSFQRGSKSYTQEEIEDMISEVTGKKEINLKDFKEILSQPI</sequence>
<evidence type="ECO:0000256" key="11">
    <source>
        <dbReference type="ARBA" id="ARBA00024334"/>
    </source>
</evidence>
<dbReference type="CDD" id="cd05117">
    <property type="entry name" value="STKc_CAMK"/>
    <property type="match status" value="1"/>
</dbReference>
<dbReference type="GO" id="GO:0004674">
    <property type="term" value="F:protein serine/threonine kinase activity"/>
    <property type="evidence" value="ECO:0007669"/>
    <property type="project" value="UniProtKB-KW"/>
</dbReference>
<proteinExistence type="inferred from homology"/>
<dbReference type="PROSITE" id="PS00107">
    <property type="entry name" value="PROTEIN_KINASE_ATP"/>
    <property type="match status" value="1"/>
</dbReference>
<keyword evidence="9" id="KW-0106">Calcium</keyword>
<dbReference type="EMBL" id="CAMPGE010006393">
    <property type="protein sequence ID" value="CAI2365235.1"/>
    <property type="molecule type" value="Genomic_DNA"/>
</dbReference>
<dbReference type="InterPro" id="IPR018247">
    <property type="entry name" value="EF_Hand_1_Ca_BS"/>
</dbReference>
<evidence type="ECO:0000256" key="5">
    <source>
        <dbReference type="ARBA" id="ARBA00022723"/>
    </source>
</evidence>
<comment type="catalytic activity">
    <reaction evidence="12">
        <text>L-threonyl-[protein] + ATP = O-phospho-L-threonyl-[protein] + ADP + H(+)</text>
        <dbReference type="Rhea" id="RHEA:46608"/>
        <dbReference type="Rhea" id="RHEA-COMP:11060"/>
        <dbReference type="Rhea" id="RHEA-COMP:11605"/>
        <dbReference type="ChEBI" id="CHEBI:15378"/>
        <dbReference type="ChEBI" id="CHEBI:30013"/>
        <dbReference type="ChEBI" id="CHEBI:30616"/>
        <dbReference type="ChEBI" id="CHEBI:61977"/>
        <dbReference type="ChEBI" id="CHEBI:456216"/>
        <dbReference type="EC" id="2.7.11.1"/>
    </reaction>
</comment>
<evidence type="ECO:0000313" key="19">
    <source>
        <dbReference type="Proteomes" id="UP001295684"/>
    </source>
</evidence>
<dbReference type="InterPro" id="IPR008271">
    <property type="entry name" value="Ser/Thr_kinase_AS"/>
</dbReference>
<evidence type="ECO:0000256" key="13">
    <source>
        <dbReference type="ARBA" id="ARBA00048679"/>
    </source>
</evidence>
<keyword evidence="3" id="KW-0723">Serine/threonine-protein kinase</keyword>
<evidence type="ECO:0000256" key="9">
    <source>
        <dbReference type="ARBA" id="ARBA00022837"/>
    </source>
</evidence>
<dbReference type="InterPro" id="IPR011009">
    <property type="entry name" value="Kinase-like_dom_sf"/>
</dbReference>
<dbReference type="InterPro" id="IPR002048">
    <property type="entry name" value="EF_hand_dom"/>
</dbReference>
<dbReference type="Pfam" id="PF13499">
    <property type="entry name" value="EF-hand_7"/>
    <property type="match status" value="1"/>
</dbReference>
<feature type="region of interest" description="Disordered" evidence="15">
    <location>
        <begin position="1"/>
        <end position="21"/>
    </location>
</feature>
<dbReference type="CDD" id="cd00051">
    <property type="entry name" value="EFh"/>
    <property type="match status" value="1"/>
</dbReference>
<keyword evidence="5" id="KW-0479">Metal-binding</keyword>
<keyword evidence="10 14" id="KW-0067">ATP-binding</keyword>
<dbReference type="FunFam" id="3.30.200.20:FF:000315">
    <property type="entry name" value="Calcium-dependent protein kinase 3"/>
    <property type="match status" value="1"/>
</dbReference>
<feature type="domain" description="EF-hand" evidence="17">
    <location>
        <begin position="389"/>
        <end position="424"/>
    </location>
</feature>
<dbReference type="SMART" id="SM00054">
    <property type="entry name" value="EFh"/>
    <property type="match status" value="3"/>
</dbReference>
<dbReference type="SMART" id="SM00220">
    <property type="entry name" value="S_TKc"/>
    <property type="match status" value="1"/>
</dbReference>
<dbReference type="PROSITE" id="PS50011">
    <property type="entry name" value="PROTEIN_KINASE_DOM"/>
    <property type="match status" value="1"/>
</dbReference>
<feature type="compositionally biased region" description="Low complexity" evidence="15">
    <location>
        <begin position="1"/>
        <end position="16"/>
    </location>
</feature>
<comment type="catalytic activity">
    <reaction evidence="13">
        <text>L-seryl-[protein] + ATP = O-phospho-L-seryl-[protein] + ADP + H(+)</text>
        <dbReference type="Rhea" id="RHEA:17989"/>
        <dbReference type="Rhea" id="RHEA-COMP:9863"/>
        <dbReference type="Rhea" id="RHEA-COMP:11604"/>
        <dbReference type="ChEBI" id="CHEBI:15378"/>
        <dbReference type="ChEBI" id="CHEBI:29999"/>
        <dbReference type="ChEBI" id="CHEBI:30616"/>
        <dbReference type="ChEBI" id="CHEBI:83421"/>
        <dbReference type="ChEBI" id="CHEBI:456216"/>
        <dbReference type="EC" id="2.7.11.1"/>
    </reaction>
</comment>
<evidence type="ECO:0000259" key="16">
    <source>
        <dbReference type="PROSITE" id="PS50011"/>
    </source>
</evidence>
<evidence type="ECO:0000256" key="12">
    <source>
        <dbReference type="ARBA" id="ARBA00047899"/>
    </source>
</evidence>
<dbReference type="PROSITE" id="PS00018">
    <property type="entry name" value="EF_HAND_1"/>
    <property type="match status" value="1"/>
</dbReference>
<dbReference type="SUPFAM" id="SSF56112">
    <property type="entry name" value="Protein kinase-like (PK-like)"/>
    <property type="match status" value="1"/>
</dbReference>
<keyword evidence="7 14" id="KW-0547">Nucleotide-binding</keyword>
<evidence type="ECO:0000256" key="10">
    <source>
        <dbReference type="ARBA" id="ARBA00022840"/>
    </source>
</evidence>
<dbReference type="AlphaFoldDB" id="A0AAD1XCA1"/>
<dbReference type="Gene3D" id="1.10.510.10">
    <property type="entry name" value="Transferase(Phosphotransferase) domain 1"/>
    <property type="match status" value="1"/>
</dbReference>
<evidence type="ECO:0000256" key="3">
    <source>
        <dbReference type="ARBA" id="ARBA00022527"/>
    </source>
</evidence>
<dbReference type="InterPro" id="IPR017441">
    <property type="entry name" value="Protein_kinase_ATP_BS"/>
</dbReference>
<dbReference type="PANTHER" id="PTHR24349">
    <property type="entry name" value="SERINE/THREONINE-PROTEIN KINASE"/>
    <property type="match status" value="1"/>
</dbReference>
<keyword evidence="6" id="KW-0677">Repeat</keyword>
<dbReference type="Pfam" id="PF13833">
    <property type="entry name" value="EF-hand_8"/>
    <property type="match status" value="1"/>
</dbReference>
<keyword evidence="4" id="KW-0808">Transferase</keyword>
<name>A0AAD1XCA1_EUPCR</name>
<organism evidence="18 19">
    <name type="scientific">Euplotes crassus</name>
    <dbReference type="NCBI Taxonomy" id="5936"/>
    <lineage>
        <taxon>Eukaryota</taxon>
        <taxon>Sar</taxon>
        <taxon>Alveolata</taxon>
        <taxon>Ciliophora</taxon>
        <taxon>Intramacronucleata</taxon>
        <taxon>Spirotrichea</taxon>
        <taxon>Hypotrichia</taxon>
        <taxon>Euplotida</taxon>
        <taxon>Euplotidae</taxon>
        <taxon>Moneuplotes</taxon>
    </lineage>
</organism>
<protein>
    <recommendedName>
        <fullName evidence="2">non-specific serine/threonine protein kinase</fullName>
        <ecNumber evidence="2">2.7.11.1</ecNumber>
    </recommendedName>
</protein>
<dbReference type="GO" id="GO:0005524">
    <property type="term" value="F:ATP binding"/>
    <property type="evidence" value="ECO:0007669"/>
    <property type="project" value="UniProtKB-UniRule"/>
</dbReference>
<dbReference type="InterPro" id="IPR050205">
    <property type="entry name" value="CDPK_Ser/Thr_kinases"/>
</dbReference>
<evidence type="ECO:0000256" key="8">
    <source>
        <dbReference type="ARBA" id="ARBA00022777"/>
    </source>
</evidence>
<comment type="similarity">
    <text evidence="11">Belongs to the protein kinase superfamily. Ser/Thr protein kinase family. CDPK subfamily.</text>
</comment>
<evidence type="ECO:0000256" key="7">
    <source>
        <dbReference type="ARBA" id="ARBA00022741"/>
    </source>
</evidence>
<evidence type="ECO:0000256" key="1">
    <source>
        <dbReference type="ARBA" id="ARBA00001946"/>
    </source>
</evidence>
<accession>A0AAD1XCA1</accession>
<feature type="domain" description="EF-hand" evidence="17">
    <location>
        <begin position="458"/>
        <end position="493"/>
    </location>
</feature>
<dbReference type="EC" id="2.7.11.1" evidence="2"/>
<feature type="domain" description="EF-hand" evidence="17">
    <location>
        <begin position="425"/>
        <end position="457"/>
    </location>
</feature>
<dbReference type="Gene3D" id="3.30.200.20">
    <property type="entry name" value="Phosphorylase Kinase, domain 1"/>
    <property type="match status" value="1"/>
</dbReference>
<evidence type="ECO:0000256" key="2">
    <source>
        <dbReference type="ARBA" id="ARBA00012513"/>
    </source>
</evidence>
<dbReference type="PROSITE" id="PS50222">
    <property type="entry name" value="EF_HAND_2"/>
    <property type="match status" value="3"/>
</dbReference>
<evidence type="ECO:0000256" key="6">
    <source>
        <dbReference type="ARBA" id="ARBA00022737"/>
    </source>
</evidence>
<dbReference type="InterPro" id="IPR011992">
    <property type="entry name" value="EF-hand-dom_pair"/>
</dbReference>
<gene>
    <name evidence="18" type="ORF">ECRASSUSDP1_LOCUS6586</name>
</gene>
<feature type="binding site" evidence="14">
    <location>
        <position position="122"/>
    </location>
    <ligand>
        <name>ATP</name>
        <dbReference type="ChEBI" id="CHEBI:30616"/>
    </ligand>
</feature>
<comment type="caution">
    <text evidence="18">The sequence shown here is derived from an EMBL/GenBank/DDBJ whole genome shotgun (WGS) entry which is preliminary data.</text>
</comment>
<evidence type="ECO:0000313" key="18">
    <source>
        <dbReference type="EMBL" id="CAI2365235.1"/>
    </source>
</evidence>
<evidence type="ECO:0000256" key="4">
    <source>
        <dbReference type="ARBA" id="ARBA00022679"/>
    </source>
</evidence>
<dbReference type="InterPro" id="IPR000719">
    <property type="entry name" value="Prot_kinase_dom"/>
</dbReference>
<dbReference type="PROSITE" id="PS00108">
    <property type="entry name" value="PROTEIN_KINASE_ST"/>
    <property type="match status" value="1"/>
</dbReference>
<dbReference type="Pfam" id="PF00069">
    <property type="entry name" value="Pkinase"/>
    <property type="match status" value="1"/>
</dbReference>